<comment type="caution">
    <text evidence="8">The sequence shown here is derived from an EMBL/GenBank/DDBJ whole genome shotgun (WGS) entry which is preliminary data.</text>
</comment>
<dbReference type="Pfam" id="PF01385">
    <property type="entry name" value="OrfB_IS605"/>
    <property type="match status" value="1"/>
</dbReference>
<evidence type="ECO:0000259" key="7">
    <source>
        <dbReference type="Pfam" id="PF07282"/>
    </source>
</evidence>
<evidence type="ECO:0008006" key="10">
    <source>
        <dbReference type="Google" id="ProtNLM"/>
    </source>
</evidence>
<proteinExistence type="inferred from homology"/>
<keyword evidence="2" id="KW-0815">Transposition</keyword>
<keyword evidence="4" id="KW-0233">DNA recombination</keyword>
<dbReference type="EMBL" id="SRRZ01000063">
    <property type="protein sequence ID" value="NQE35767.1"/>
    <property type="molecule type" value="Genomic_DNA"/>
</dbReference>
<protein>
    <recommendedName>
        <fullName evidence="10">Transposase</fullName>
    </recommendedName>
</protein>
<evidence type="ECO:0000256" key="2">
    <source>
        <dbReference type="ARBA" id="ARBA00022578"/>
    </source>
</evidence>
<dbReference type="Pfam" id="PF07282">
    <property type="entry name" value="Cas12f1-like_TNB"/>
    <property type="match status" value="1"/>
</dbReference>
<feature type="domain" description="Probable transposase IS891/IS1136/IS1341" evidence="6">
    <location>
        <begin position="7"/>
        <end position="94"/>
    </location>
</feature>
<dbReference type="Proteomes" id="UP000702425">
    <property type="component" value="Unassembled WGS sequence"/>
</dbReference>
<reference evidence="8 9" key="1">
    <citation type="journal article" date="2020" name="Sci. Rep.">
        <title>A novel cyanobacterial geosmin producer, revising GeoA distribution and dispersion patterns in Bacteria.</title>
        <authorList>
            <person name="Churro C."/>
            <person name="Semedo-Aguiar A.P."/>
            <person name="Silva A.D."/>
            <person name="Pereira-Leal J.B."/>
            <person name="Leite R.B."/>
        </authorList>
    </citation>
    <scope>NUCLEOTIDE SEQUENCE [LARGE SCALE GENOMIC DNA]</scope>
    <source>
        <strain evidence="8 9">IPMA8</strain>
    </source>
</reference>
<dbReference type="NCBIfam" id="NF040570">
    <property type="entry name" value="guided_TnpB"/>
    <property type="match status" value="1"/>
</dbReference>
<evidence type="ECO:0000256" key="4">
    <source>
        <dbReference type="ARBA" id="ARBA00023172"/>
    </source>
</evidence>
<evidence type="ECO:0000313" key="9">
    <source>
        <dbReference type="Proteomes" id="UP000702425"/>
    </source>
</evidence>
<evidence type="ECO:0000259" key="6">
    <source>
        <dbReference type="Pfam" id="PF01385"/>
    </source>
</evidence>
<comment type="similarity">
    <text evidence="1">In the C-terminal section; belongs to the transposase 35 family.</text>
</comment>
<accession>A0ABX2CZE8</accession>
<organism evidence="8 9">
    <name type="scientific">Microcoleus asticus IPMA8</name>
    <dbReference type="NCBI Taxonomy" id="2563858"/>
    <lineage>
        <taxon>Bacteria</taxon>
        <taxon>Bacillati</taxon>
        <taxon>Cyanobacteriota</taxon>
        <taxon>Cyanophyceae</taxon>
        <taxon>Oscillatoriophycideae</taxon>
        <taxon>Oscillatoriales</taxon>
        <taxon>Microcoleaceae</taxon>
        <taxon>Microcoleus</taxon>
        <taxon>Microcoleus asticus</taxon>
    </lineage>
</organism>
<keyword evidence="9" id="KW-1185">Reference proteome</keyword>
<gene>
    <name evidence="8" type="ORF">E5S67_03503</name>
</gene>
<name>A0ABX2CZE8_9CYAN</name>
<feature type="region of interest" description="Disordered" evidence="5">
    <location>
        <begin position="24"/>
        <end position="44"/>
    </location>
</feature>
<evidence type="ECO:0000256" key="1">
    <source>
        <dbReference type="ARBA" id="ARBA00008761"/>
    </source>
</evidence>
<feature type="domain" description="Cas12f1-like TNB" evidence="7">
    <location>
        <begin position="108"/>
        <end position="173"/>
    </location>
</feature>
<dbReference type="InterPro" id="IPR001959">
    <property type="entry name" value="Transposase"/>
</dbReference>
<dbReference type="InterPro" id="IPR010095">
    <property type="entry name" value="Cas12f1-like_TNB"/>
</dbReference>
<evidence type="ECO:0000313" key="8">
    <source>
        <dbReference type="EMBL" id="NQE35767.1"/>
    </source>
</evidence>
<sequence>MKHFGIVNEGKKVSKHDNAKHFAKHKKNLKRQQQKLRRQQTRSNSRYKYRKVVAKVYERVESSRQDFIHKLSYKLVSDSLAVIVENLNVLGMVGNPNLAKPISDEGLGTFTNFLAYKLERKGGNLLEIDRWFPSSKLYSNCFHQMTEMPLDAREWTCPNCATDHRDREANGAISMIAEDITILKA</sequence>
<keyword evidence="3" id="KW-0238">DNA-binding</keyword>
<evidence type="ECO:0000256" key="5">
    <source>
        <dbReference type="SAM" id="MobiDB-lite"/>
    </source>
</evidence>
<evidence type="ECO:0000256" key="3">
    <source>
        <dbReference type="ARBA" id="ARBA00023125"/>
    </source>
</evidence>